<dbReference type="InterPro" id="IPR014324">
    <property type="entry name" value="ABC_heterocyst_DevA"/>
</dbReference>
<evidence type="ECO:0000256" key="2">
    <source>
        <dbReference type="ARBA" id="ARBA00022741"/>
    </source>
</evidence>
<gene>
    <name evidence="5" type="ORF">BXY39_2251</name>
</gene>
<evidence type="ECO:0000313" key="6">
    <source>
        <dbReference type="Proteomes" id="UP000271227"/>
    </source>
</evidence>
<dbReference type="GO" id="GO:0005886">
    <property type="term" value="C:plasma membrane"/>
    <property type="evidence" value="ECO:0007669"/>
    <property type="project" value="TreeGrafter"/>
</dbReference>
<protein>
    <submittedName>
        <fullName evidence="5">Putative ABC transport system ATP-binding protein</fullName>
    </submittedName>
</protein>
<dbReference type="Pfam" id="PF00005">
    <property type="entry name" value="ABC_tran"/>
    <property type="match status" value="1"/>
</dbReference>
<accession>A0A3M0CGT4</accession>
<proteinExistence type="predicted"/>
<dbReference type="PANTHER" id="PTHR24220:SF376">
    <property type="entry name" value="ABC TRANSPORTER"/>
    <property type="match status" value="1"/>
</dbReference>
<dbReference type="InterPro" id="IPR015854">
    <property type="entry name" value="ABC_transpr_LolD-like"/>
</dbReference>
<dbReference type="Gene3D" id="3.40.50.300">
    <property type="entry name" value="P-loop containing nucleotide triphosphate hydrolases"/>
    <property type="match status" value="1"/>
</dbReference>
<dbReference type="SUPFAM" id="SSF52540">
    <property type="entry name" value="P-loop containing nucleoside triphosphate hydrolases"/>
    <property type="match status" value="1"/>
</dbReference>
<dbReference type="SMART" id="SM00382">
    <property type="entry name" value="AAA"/>
    <property type="match status" value="1"/>
</dbReference>
<evidence type="ECO:0000259" key="4">
    <source>
        <dbReference type="PROSITE" id="PS50893"/>
    </source>
</evidence>
<dbReference type="PANTHER" id="PTHR24220">
    <property type="entry name" value="IMPORT ATP-BINDING PROTEIN"/>
    <property type="match status" value="1"/>
</dbReference>
<evidence type="ECO:0000256" key="3">
    <source>
        <dbReference type="ARBA" id="ARBA00022840"/>
    </source>
</evidence>
<dbReference type="InParanoid" id="A0A3M0CGT4"/>
<evidence type="ECO:0000256" key="1">
    <source>
        <dbReference type="ARBA" id="ARBA00022448"/>
    </source>
</evidence>
<dbReference type="GO" id="GO:0022857">
    <property type="term" value="F:transmembrane transporter activity"/>
    <property type="evidence" value="ECO:0007669"/>
    <property type="project" value="TreeGrafter"/>
</dbReference>
<dbReference type="PROSITE" id="PS50893">
    <property type="entry name" value="ABC_TRANSPORTER_2"/>
    <property type="match status" value="1"/>
</dbReference>
<comment type="caution">
    <text evidence="5">The sequence shown here is derived from an EMBL/GenBank/DDBJ whole genome shotgun (WGS) entry which is preliminary data.</text>
</comment>
<dbReference type="InterPro" id="IPR027417">
    <property type="entry name" value="P-loop_NTPase"/>
</dbReference>
<sequence length="253" mass="26983">MTLPDLSPRTISAVIQPDPGTSVPPAPATIDVRGLCHWYGTGALRKQVLFDVDLTVRRGEIVYLTGPSGCGKTTILTLVGCLRSIQSGDVSLVGQPLAGASKSTLVAMRRKIGFIFQAHNLHRSLTALQNVRMGLEVHGRGGLRDWRGRAAAMLEAVGLGGHMDYLPGNLSGGQKQRVAIARALVHQPPVILADEPTAALDKTTGRAVVDLLVKLARDRGTTILMVTHDNRILDAADRTVAMEDGRIRHTTGG</sequence>
<dbReference type="PROSITE" id="PS00211">
    <property type="entry name" value="ABC_TRANSPORTER_1"/>
    <property type="match status" value="1"/>
</dbReference>
<keyword evidence="3 5" id="KW-0067">ATP-binding</keyword>
<dbReference type="NCBIfam" id="TIGR02982">
    <property type="entry name" value="heterocyst_DevA"/>
    <property type="match status" value="1"/>
</dbReference>
<keyword evidence="6" id="KW-1185">Reference proteome</keyword>
<reference evidence="5 6" key="1">
    <citation type="submission" date="2018-10" db="EMBL/GenBank/DDBJ databases">
        <title>Genomic Encyclopedia of Archaeal and Bacterial Type Strains, Phase II (KMG-II): from individual species to whole genera.</title>
        <authorList>
            <person name="Goeker M."/>
        </authorList>
    </citation>
    <scope>NUCLEOTIDE SEQUENCE [LARGE SCALE GENOMIC DNA]</scope>
    <source>
        <strain evidence="5 6">DSM 25217</strain>
    </source>
</reference>
<organism evidence="5 6">
    <name type="scientific">Eilatimonas milleporae</name>
    <dbReference type="NCBI Taxonomy" id="911205"/>
    <lineage>
        <taxon>Bacteria</taxon>
        <taxon>Pseudomonadati</taxon>
        <taxon>Pseudomonadota</taxon>
        <taxon>Alphaproteobacteria</taxon>
        <taxon>Kordiimonadales</taxon>
        <taxon>Kordiimonadaceae</taxon>
        <taxon>Eilatimonas</taxon>
    </lineage>
</organism>
<dbReference type="InterPro" id="IPR003593">
    <property type="entry name" value="AAA+_ATPase"/>
</dbReference>
<dbReference type="OrthoDB" id="9786950at2"/>
<keyword evidence="1" id="KW-0813">Transport</keyword>
<feature type="domain" description="ABC transporter" evidence="4">
    <location>
        <begin position="30"/>
        <end position="253"/>
    </location>
</feature>
<dbReference type="InterPro" id="IPR017871">
    <property type="entry name" value="ABC_transporter-like_CS"/>
</dbReference>
<dbReference type="CDD" id="cd03255">
    <property type="entry name" value="ABC_MJ0796_LolCDE_FtsE"/>
    <property type="match status" value="1"/>
</dbReference>
<name>A0A3M0CGT4_9PROT</name>
<dbReference type="EMBL" id="REFR01000011">
    <property type="protein sequence ID" value="RMB08155.1"/>
    <property type="molecule type" value="Genomic_DNA"/>
</dbReference>
<keyword evidence="2" id="KW-0547">Nucleotide-binding</keyword>
<dbReference type="GO" id="GO:0005524">
    <property type="term" value="F:ATP binding"/>
    <property type="evidence" value="ECO:0007669"/>
    <property type="project" value="UniProtKB-KW"/>
</dbReference>
<evidence type="ECO:0000313" key="5">
    <source>
        <dbReference type="EMBL" id="RMB08155.1"/>
    </source>
</evidence>
<dbReference type="RefSeq" id="WP_121938892.1">
    <property type="nucleotide sequence ID" value="NZ_REFR01000011.1"/>
</dbReference>
<dbReference type="InterPro" id="IPR003439">
    <property type="entry name" value="ABC_transporter-like_ATP-bd"/>
</dbReference>
<dbReference type="Proteomes" id="UP000271227">
    <property type="component" value="Unassembled WGS sequence"/>
</dbReference>
<dbReference type="InterPro" id="IPR017911">
    <property type="entry name" value="MacB-like_ATP-bd"/>
</dbReference>
<dbReference type="GO" id="GO:0016887">
    <property type="term" value="F:ATP hydrolysis activity"/>
    <property type="evidence" value="ECO:0007669"/>
    <property type="project" value="InterPro"/>
</dbReference>
<dbReference type="AlphaFoldDB" id="A0A3M0CGT4"/>